<gene>
    <name evidence="1" type="ORF">MLD38_034389</name>
</gene>
<sequence length="124" mass="13812">MIPSLIFSRTKSKSISRCLVRSWNTGFLLIWIMDLLSQYRGIGFFNVTPKSFSNVINHMTSAAVVATALYSASVELLATVVCFFDLQLTKDPPRKILKPVVDFLVDAQPPSHCPSRLATVVLPR</sequence>
<dbReference type="EMBL" id="CM042889">
    <property type="protein sequence ID" value="KAI4320958.1"/>
    <property type="molecule type" value="Genomic_DNA"/>
</dbReference>
<reference evidence="2" key="1">
    <citation type="journal article" date="2023" name="Front. Plant Sci.">
        <title>Chromosomal-level genome assembly of Melastoma candidum provides insights into trichome evolution.</title>
        <authorList>
            <person name="Zhong Y."/>
            <person name="Wu W."/>
            <person name="Sun C."/>
            <person name="Zou P."/>
            <person name="Liu Y."/>
            <person name="Dai S."/>
            <person name="Zhou R."/>
        </authorList>
    </citation>
    <scope>NUCLEOTIDE SEQUENCE [LARGE SCALE GENOMIC DNA]</scope>
</reference>
<dbReference type="Proteomes" id="UP001057402">
    <property type="component" value="Chromosome 10"/>
</dbReference>
<protein>
    <submittedName>
        <fullName evidence="1">Uncharacterized protein</fullName>
    </submittedName>
</protein>
<organism evidence="1 2">
    <name type="scientific">Melastoma candidum</name>
    <dbReference type="NCBI Taxonomy" id="119954"/>
    <lineage>
        <taxon>Eukaryota</taxon>
        <taxon>Viridiplantae</taxon>
        <taxon>Streptophyta</taxon>
        <taxon>Embryophyta</taxon>
        <taxon>Tracheophyta</taxon>
        <taxon>Spermatophyta</taxon>
        <taxon>Magnoliopsida</taxon>
        <taxon>eudicotyledons</taxon>
        <taxon>Gunneridae</taxon>
        <taxon>Pentapetalae</taxon>
        <taxon>rosids</taxon>
        <taxon>malvids</taxon>
        <taxon>Myrtales</taxon>
        <taxon>Melastomataceae</taxon>
        <taxon>Melastomatoideae</taxon>
        <taxon>Melastomateae</taxon>
        <taxon>Melastoma</taxon>
    </lineage>
</organism>
<comment type="caution">
    <text evidence="1">The sequence shown here is derived from an EMBL/GenBank/DDBJ whole genome shotgun (WGS) entry which is preliminary data.</text>
</comment>
<evidence type="ECO:0000313" key="2">
    <source>
        <dbReference type="Proteomes" id="UP001057402"/>
    </source>
</evidence>
<proteinExistence type="predicted"/>
<evidence type="ECO:0000313" key="1">
    <source>
        <dbReference type="EMBL" id="KAI4320958.1"/>
    </source>
</evidence>
<accession>A0ACB9MAF1</accession>
<name>A0ACB9MAF1_9MYRT</name>
<keyword evidence="2" id="KW-1185">Reference proteome</keyword>